<dbReference type="Gene3D" id="3.60.70.12">
    <property type="entry name" value="L-amino peptidase D-ALA esterase/amidase"/>
    <property type="match status" value="1"/>
</dbReference>
<protein>
    <submittedName>
        <fullName evidence="2">P1 family peptidase</fullName>
    </submittedName>
</protein>
<organism evidence="2 3">
    <name type="scientific">Belnapia arida</name>
    <dbReference type="NCBI Taxonomy" id="2804533"/>
    <lineage>
        <taxon>Bacteria</taxon>
        <taxon>Pseudomonadati</taxon>
        <taxon>Pseudomonadota</taxon>
        <taxon>Alphaproteobacteria</taxon>
        <taxon>Acetobacterales</taxon>
        <taxon>Roseomonadaceae</taxon>
        <taxon>Belnapia</taxon>
    </lineage>
</organism>
<evidence type="ECO:0000313" key="3">
    <source>
        <dbReference type="Proteomes" id="UP000660885"/>
    </source>
</evidence>
<evidence type="ECO:0000256" key="1">
    <source>
        <dbReference type="ARBA" id="ARBA00007068"/>
    </source>
</evidence>
<accession>A0ABS1U3L9</accession>
<dbReference type="PANTHER" id="PTHR36512">
    <property type="entry name" value="D-AMINOPEPTIDASE"/>
    <property type="match status" value="1"/>
</dbReference>
<dbReference type="EMBL" id="JAETWB010000006">
    <property type="protein sequence ID" value="MBL6079264.1"/>
    <property type="molecule type" value="Genomic_DNA"/>
</dbReference>
<dbReference type="InterPro" id="IPR016117">
    <property type="entry name" value="ArgJ-like_dom_sf"/>
</dbReference>
<dbReference type="RefSeq" id="WP_202832524.1">
    <property type="nucleotide sequence ID" value="NZ_JAETWB010000006.1"/>
</dbReference>
<gene>
    <name evidence="2" type="ORF">JMJ56_14690</name>
</gene>
<comment type="similarity">
    <text evidence="1">Belongs to the peptidase S58 family.</text>
</comment>
<comment type="caution">
    <text evidence="2">The sequence shown here is derived from an EMBL/GenBank/DDBJ whole genome shotgun (WGS) entry which is preliminary data.</text>
</comment>
<reference evidence="2 3" key="1">
    <citation type="submission" date="2021-01" db="EMBL/GenBank/DDBJ databases">
        <title>Belnapia mucosa sp. nov. and Belnapia arida sp. nov., isolated from the Tabernas Desert (Almeria, Spain).</title>
        <authorList>
            <person name="Molina-Menor E."/>
            <person name="Vidal-Verdu A."/>
            <person name="Calonge A."/>
            <person name="Satari L."/>
            <person name="Pereto J."/>
            <person name="Porcar M."/>
        </authorList>
    </citation>
    <scope>NUCLEOTIDE SEQUENCE [LARGE SCALE GENOMIC DNA]</scope>
    <source>
        <strain evidence="2 3">T18</strain>
    </source>
</reference>
<dbReference type="Pfam" id="PF03576">
    <property type="entry name" value="Peptidase_S58"/>
    <property type="match status" value="1"/>
</dbReference>
<dbReference type="PANTHER" id="PTHR36512:SF3">
    <property type="entry name" value="BLR5678 PROTEIN"/>
    <property type="match status" value="1"/>
</dbReference>
<dbReference type="SUPFAM" id="SSF56266">
    <property type="entry name" value="DmpA/ArgJ-like"/>
    <property type="match status" value="1"/>
</dbReference>
<dbReference type="InterPro" id="IPR005321">
    <property type="entry name" value="Peptidase_S58_DmpA"/>
</dbReference>
<dbReference type="Proteomes" id="UP000660885">
    <property type="component" value="Unassembled WGS sequence"/>
</dbReference>
<sequence length="338" mass="34041">MIRPGPRNLITDVDGILVGQAEDHGIRTGTTVIYPVERCPAAAEIRGGAPGTLNIQSLDPASIGNTVDAVTLSGGSMYGLDAAGAVVATLGARGRGAAFGGTTVPVVPGAILFDLMNGGDKAWGEAPPYATLGRTALAAIGQDFALGNAGAGLGARSGRVKGGLGSASTVTADGVQIGALAAVNSFGSAVMPGSRHFWAWPHEMDDEFGGLGPPPAGWRPEPEMPLPLGSAVNPMANTTIAVVAVNARLDKGDLQRLAIMAADGLAQAIRPIHTPFDGDSVFVLATGHLPLTGPGMLARLGHLAASTLARAVARGVFHATALGDRPAWRDLNADGAPP</sequence>
<evidence type="ECO:0000313" key="2">
    <source>
        <dbReference type="EMBL" id="MBL6079264.1"/>
    </source>
</evidence>
<proteinExistence type="inferred from homology"/>
<keyword evidence="3" id="KW-1185">Reference proteome</keyword>
<name>A0ABS1U3L9_9PROT</name>
<dbReference type="CDD" id="cd02252">
    <property type="entry name" value="nylC_like"/>
    <property type="match status" value="1"/>
</dbReference>